<dbReference type="InterPro" id="IPR002110">
    <property type="entry name" value="Ankyrin_rpt"/>
</dbReference>
<dbReference type="PANTHER" id="PTHR24177:SF435">
    <property type="entry name" value="ANKYRIN REPEAT-CONTAINING PROTEIN NPR4-LIKE"/>
    <property type="match status" value="1"/>
</dbReference>
<evidence type="ECO:0000313" key="3">
    <source>
        <dbReference type="EMBL" id="KAK6152015.1"/>
    </source>
</evidence>
<dbReference type="SMART" id="SM00248">
    <property type="entry name" value="ANK"/>
    <property type="match status" value="4"/>
</dbReference>
<feature type="transmembrane region" description="Helical" evidence="1">
    <location>
        <begin position="549"/>
        <end position="569"/>
    </location>
</feature>
<dbReference type="Gene3D" id="1.25.40.20">
    <property type="entry name" value="Ankyrin repeat-containing domain"/>
    <property type="match status" value="2"/>
</dbReference>
<keyword evidence="1" id="KW-0472">Membrane</keyword>
<dbReference type="SUPFAM" id="SSF48403">
    <property type="entry name" value="Ankyrin repeat"/>
    <property type="match status" value="1"/>
</dbReference>
<evidence type="ECO:0000259" key="2">
    <source>
        <dbReference type="Pfam" id="PF13962"/>
    </source>
</evidence>
<dbReference type="Proteomes" id="UP001318860">
    <property type="component" value="Unassembled WGS sequence"/>
</dbReference>
<protein>
    <recommendedName>
        <fullName evidence="2">PGG domain-containing protein</fullName>
    </recommendedName>
</protein>
<keyword evidence="4" id="KW-1185">Reference proteome</keyword>
<proteinExistence type="predicted"/>
<dbReference type="Pfam" id="PF12796">
    <property type="entry name" value="Ank_2"/>
    <property type="match status" value="1"/>
</dbReference>
<accession>A0ABR0WXR4</accession>
<organism evidence="3 4">
    <name type="scientific">Rehmannia glutinosa</name>
    <name type="common">Chinese foxglove</name>
    <dbReference type="NCBI Taxonomy" id="99300"/>
    <lineage>
        <taxon>Eukaryota</taxon>
        <taxon>Viridiplantae</taxon>
        <taxon>Streptophyta</taxon>
        <taxon>Embryophyta</taxon>
        <taxon>Tracheophyta</taxon>
        <taxon>Spermatophyta</taxon>
        <taxon>Magnoliopsida</taxon>
        <taxon>eudicotyledons</taxon>
        <taxon>Gunneridae</taxon>
        <taxon>Pentapetalae</taxon>
        <taxon>asterids</taxon>
        <taxon>lamiids</taxon>
        <taxon>Lamiales</taxon>
        <taxon>Orobanchaceae</taxon>
        <taxon>Rehmannieae</taxon>
        <taxon>Rehmannia</taxon>
    </lineage>
</organism>
<dbReference type="InterPro" id="IPR026961">
    <property type="entry name" value="PGG_dom"/>
</dbReference>
<dbReference type="Pfam" id="PF13962">
    <property type="entry name" value="PGG"/>
    <property type="match status" value="1"/>
</dbReference>
<reference evidence="3 4" key="1">
    <citation type="journal article" date="2021" name="Comput. Struct. Biotechnol. J.">
        <title>De novo genome assembly of the potent medicinal plant Rehmannia glutinosa using nanopore technology.</title>
        <authorList>
            <person name="Ma L."/>
            <person name="Dong C."/>
            <person name="Song C."/>
            <person name="Wang X."/>
            <person name="Zheng X."/>
            <person name="Niu Y."/>
            <person name="Chen S."/>
            <person name="Feng W."/>
        </authorList>
    </citation>
    <scope>NUCLEOTIDE SEQUENCE [LARGE SCALE GENOMIC DNA]</scope>
    <source>
        <strain evidence="3">DH-2019</strain>
    </source>
</reference>
<feature type="domain" description="PGG" evidence="2">
    <location>
        <begin position="538"/>
        <end position="566"/>
    </location>
</feature>
<name>A0ABR0WXR4_REHGL</name>
<evidence type="ECO:0000313" key="4">
    <source>
        <dbReference type="Proteomes" id="UP001318860"/>
    </source>
</evidence>
<dbReference type="EMBL" id="JABTTQ020000007">
    <property type="protein sequence ID" value="KAK6152015.1"/>
    <property type="molecule type" value="Genomic_DNA"/>
</dbReference>
<comment type="caution">
    <text evidence="3">The sequence shown here is derived from an EMBL/GenBank/DDBJ whole genome shotgun (WGS) entry which is preliminary data.</text>
</comment>
<dbReference type="InterPro" id="IPR036770">
    <property type="entry name" value="Ankyrin_rpt-contain_sf"/>
</dbReference>
<dbReference type="PANTHER" id="PTHR24177">
    <property type="entry name" value="CASKIN"/>
    <property type="match status" value="1"/>
</dbReference>
<keyword evidence="1" id="KW-0812">Transmembrane</keyword>
<feature type="transmembrane region" description="Helical" evidence="1">
    <location>
        <begin position="614"/>
        <end position="638"/>
    </location>
</feature>
<gene>
    <name evidence="3" type="ORF">DH2020_014650</name>
</gene>
<feature type="transmembrane region" description="Helical" evidence="1">
    <location>
        <begin position="590"/>
        <end position="608"/>
    </location>
</feature>
<feature type="transmembrane region" description="Helical" evidence="1">
    <location>
        <begin position="645"/>
        <end position="665"/>
    </location>
</feature>
<evidence type="ECO:0000256" key="1">
    <source>
        <dbReference type="SAM" id="Phobius"/>
    </source>
</evidence>
<sequence length="690" mass="77890">MAFSTTSDEQHSFPMNLSLVNVNNFVSSKLSGDKQSNNYSSWKQQMLCLIESQDLLRFVDGTIPPPQPPLITTTTDDGKTASSKEYVMWRTERLIKGWILGALDDTVLKTVANFASARDVWLELEKNFSEPKPAVADVPPQTQEEWHNYLPLYRATLMGEWDEAKRVIDRHPNAIKARIAFTLETALHIAVGTGKAIDFVEKLVDLMHDDLLGVKDELGYTALHVASLTGNTAAARILVGRRPDLLYVPSNVGEFPVHLAALSAHRETLWYLISETKDDVFPSPYLGETGLKLLCTVIDADIFDVALYLAGKYTHLATLKLENGNSGLRRIALKDSAFSSGRRPLKFRERFIYLLSRANTNLLRKHIHEQALYLVRCLCKNMECLDYRRASSIYVDVMLIAARLGVHEVIEEIVATFPAAIYSRDFYTRQYIFHLAVENRCEKVFNLIYQTSDHKHQYSDLTDSSGNTLLHLAARLAPPHKLNLVSGAALQMQREIQWFNEVEKFLHPYSRERPNNAGKTPKMVFTEEHIKLKANGERWMKDTANSCTIAAALIATVVFAAAITVPVRLHNIRRFRCHLSLHIHNFSIDVLIHPDFALCGRGFLYAALPKRLSIGLVTLFVSISFMMAAFSATLYLIFGQKQAWILIPVAALACLPVTSFVLLQFPLLVDVISNTYGRGIFDKQSDRPFY</sequence>
<keyword evidence="1" id="KW-1133">Transmembrane helix</keyword>